<reference evidence="18" key="1">
    <citation type="journal article" date="2020" name="Mol. Biochem. Parasitol.">
        <title>Characterization of the complete mitogenome of Centrorhynchus clitorideus (Meyer, 1931) (Palaeacanthocephala: Centrorhynchidae), the largest mitochondrial genome in Acanthocephala, and its phylogenetic implications.</title>
        <authorList>
            <person name="Muhammad N."/>
            <person name="Suleman"/>
            <person name="Khan M.S."/>
            <person name="Li L."/>
            <person name="Zhao Q."/>
            <person name="Ullah H."/>
            <person name="Zhu X.Q."/>
            <person name="Ma J."/>
        </authorList>
    </citation>
    <scope>NUCLEOTIDE SEQUENCE</scope>
</reference>
<feature type="transmembrane region" description="Helical" evidence="16">
    <location>
        <begin position="79"/>
        <end position="103"/>
    </location>
</feature>
<evidence type="ECO:0000256" key="4">
    <source>
        <dbReference type="ARBA" id="ARBA00021006"/>
    </source>
</evidence>
<keyword evidence="14 16" id="KW-0472">Membrane</keyword>
<feature type="transmembrane region" description="Helical" evidence="16">
    <location>
        <begin position="268"/>
        <end position="289"/>
    </location>
</feature>
<keyword evidence="9 16" id="KW-0249">Electron transport</keyword>
<feature type="transmembrane region" description="Helical" evidence="16">
    <location>
        <begin position="295"/>
        <end position="313"/>
    </location>
</feature>
<feature type="transmembrane region" description="Helical" evidence="16">
    <location>
        <begin position="412"/>
        <end position="434"/>
    </location>
</feature>
<keyword evidence="13 16" id="KW-0496">Mitochondrion</keyword>
<dbReference type="EC" id="7.1.1.2" evidence="3 16"/>
<evidence type="ECO:0000256" key="1">
    <source>
        <dbReference type="ARBA" id="ARBA00004225"/>
    </source>
</evidence>
<evidence type="ECO:0000256" key="10">
    <source>
        <dbReference type="ARBA" id="ARBA00022989"/>
    </source>
</evidence>
<dbReference type="PRINTS" id="PR01437">
    <property type="entry name" value="NUOXDRDTASE4"/>
</dbReference>
<comment type="catalytic activity">
    <reaction evidence="15 16">
        <text>a ubiquinone + NADH + 5 H(+)(in) = a ubiquinol + NAD(+) + 4 H(+)(out)</text>
        <dbReference type="Rhea" id="RHEA:29091"/>
        <dbReference type="Rhea" id="RHEA-COMP:9565"/>
        <dbReference type="Rhea" id="RHEA-COMP:9566"/>
        <dbReference type="ChEBI" id="CHEBI:15378"/>
        <dbReference type="ChEBI" id="CHEBI:16389"/>
        <dbReference type="ChEBI" id="CHEBI:17976"/>
        <dbReference type="ChEBI" id="CHEBI:57540"/>
        <dbReference type="ChEBI" id="CHEBI:57945"/>
        <dbReference type="EC" id="7.1.1.2"/>
    </reaction>
</comment>
<dbReference type="GO" id="GO:0008137">
    <property type="term" value="F:NADH dehydrogenase (ubiquinone) activity"/>
    <property type="evidence" value="ECO:0007669"/>
    <property type="project" value="UniProtKB-UniRule"/>
</dbReference>
<dbReference type="GO" id="GO:0015990">
    <property type="term" value="P:electron transport coupled proton transport"/>
    <property type="evidence" value="ECO:0007669"/>
    <property type="project" value="TreeGrafter"/>
</dbReference>
<comment type="subcellular location">
    <subcellularLocation>
        <location evidence="1 16">Mitochondrion membrane</location>
        <topology evidence="1 16">Multi-pass membrane protein</topology>
    </subcellularLocation>
</comment>
<feature type="transmembrane region" description="Helical" evidence="16">
    <location>
        <begin position="177"/>
        <end position="196"/>
    </location>
</feature>
<dbReference type="PANTHER" id="PTHR43507:SF20">
    <property type="entry name" value="NADH-UBIQUINONE OXIDOREDUCTASE CHAIN 4"/>
    <property type="match status" value="1"/>
</dbReference>
<comment type="similarity">
    <text evidence="2 16">Belongs to the complex I subunit 4 family.</text>
</comment>
<dbReference type="InterPro" id="IPR003918">
    <property type="entry name" value="NADH_UbQ_OxRdtase"/>
</dbReference>
<dbReference type="GO" id="GO:0048039">
    <property type="term" value="F:ubiquinone binding"/>
    <property type="evidence" value="ECO:0007669"/>
    <property type="project" value="TreeGrafter"/>
</dbReference>
<keyword evidence="12 16" id="KW-0830">Ubiquinone</keyword>
<name>A0A6M3YWT5_9BILA</name>
<keyword evidence="6 16" id="KW-0679">Respiratory chain</keyword>
<feature type="transmembrane region" description="Helical" evidence="16">
    <location>
        <begin position="109"/>
        <end position="130"/>
    </location>
</feature>
<dbReference type="EMBL" id="MT113355">
    <property type="protein sequence ID" value="QJI81289.1"/>
    <property type="molecule type" value="Genomic_DNA"/>
</dbReference>
<evidence type="ECO:0000256" key="11">
    <source>
        <dbReference type="ARBA" id="ARBA00023027"/>
    </source>
</evidence>
<dbReference type="GO" id="GO:0031966">
    <property type="term" value="C:mitochondrial membrane"/>
    <property type="evidence" value="ECO:0007669"/>
    <property type="project" value="UniProtKB-SubCell"/>
</dbReference>
<protein>
    <recommendedName>
        <fullName evidence="4 16">NADH-ubiquinone oxidoreductase chain 4</fullName>
        <ecNumber evidence="3 16">7.1.1.2</ecNumber>
    </recommendedName>
</protein>
<evidence type="ECO:0000256" key="13">
    <source>
        <dbReference type="ARBA" id="ARBA00023128"/>
    </source>
</evidence>
<evidence type="ECO:0000256" key="15">
    <source>
        <dbReference type="ARBA" id="ARBA00049551"/>
    </source>
</evidence>
<feature type="transmembrane region" description="Helical" evidence="16">
    <location>
        <begin position="325"/>
        <end position="352"/>
    </location>
</feature>
<keyword evidence="11 16" id="KW-0520">NAD</keyword>
<gene>
    <name evidence="18" type="primary">ND4</name>
</gene>
<evidence type="ECO:0000313" key="18">
    <source>
        <dbReference type="EMBL" id="QJI81289.1"/>
    </source>
</evidence>
<dbReference type="InterPro" id="IPR001750">
    <property type="entry name" value="ND/Mrp_TM"/>
</dbReference>
<evidence type="ECO:0000256" key="2">
    <source>
        <dbReference type="ARBA" id="ARBA00009025"/>
    </source>
</evidence>
<keyword evidence="5 16" id="KW-0813">Transport</keyword>
<feature type="transmembrane region" description="Helical" evidence="16">
    <location>
        <begin position="243"/>
        <end position="261"/>
    </location>
</feature>
<evidence type="ECO:0000256" key="16">
    <source>
        <dbReference type="RuleBase" id="RU003297"/>
    </source>
</evidence>
<feature type="transmembrane region" description="Helical" evidence="16">
    <location>
        <begin position="208"/>
        <end position="228"/>
    </location>
</feature>
<feature type="transmembrane region" description="Helical" evidence="16">
    <location>
        <begin position="5"/>
        <end position="25"/>
    </location>
</feature>
<keyword evidence="10 16" id="KW-1133">Transmembrane helix</keyword>
<keyword evidence="8" id="KW-1278">Translocase</keyword>
<feature type="transmembrane region" description="Helical" evidence="16">
    <location>
        <begin position="137"/>
        <end position="157"/>
    </location>
</feature>
<evidence type="ECO:0000256" key="7">
    <source>
        <dbReference type="ARBA" id="ARBA00022692"/>
    </source>
</evidence>
<sequence length="435" mass="46948">MMGGLLFELFWVVVLGWAICWYVMMVLSGSGVGVFYEGSGFVSDWVVIGVVLLVGVVWVGMGGVYGAGVNVMYKFSTSYGGSVISEGGLSLLLGVMMVLVFVVDSWLSFYVVYEGSMLPLLVGVCLFGSYYERIVSVVYLLVYLVLFSVPLVLVLLVGLGNGENLLMIEESFCWVTGWVWCLLLGSMLVKVPLWGVHSWLPKVHVEAPTWGSVVLAGVMIKMGVYGLWRVRGVGGSWVGMWDWLWLWALVGGVGACVLCFYVSDYKMLVAYSSVFHMAGVVWMGGVWVMFGWRGVLLVMMMHGVVSGALFMLAGGMSELGESRSLALLGGLVDFLSVGGLLVVVGMVLNVGFPVSGNMVAELEVVLGVMGLWSWGWVVFGVMMFMAGLFNMFVLVSLFSVGDVRKDVELGSGLVIGMGIMEMVSVAGLLVVGVVF</sequence>
<evidence type="ECO:0000256" key="6">
    <source>
        <dbReference type="ARBA" id="ARBA00022660"/>
    </source>
</evidence>
<evidence type="ECO:0000256" key="8">
    <source>
        <dbReference type="ARBA" id="ARBA00022967"/>
    </source>
</evidence>
<dbReference type="GO" id="GO:0003954">
    <property type="term" value="F:NADH dehydrogenase activity"/>
    <property type="evidence" value="ECO:0007669"/>
    <property type="project" value="TreeGrafter"/>
</dbReference>
<dbReference type="AlphaFoldDB" id="A0A6M3YWT5"/>
<keyword evidence="7 16" id="KW-0812">Transmembrane</keyword>
<evidence type="ECO:0000256" key="14">
    <source>
        <dbReference type="ARBA" id="ARBA00023136"/>
    </source>
</evidence>
<dbReference type="GO" id="GO:0042773">
    <property type="term" value="P:ATP synthesis coupled electron transport"/>
    <property type="evidence" value="ECO:0007669"/>
    <property type="project" value="InterPro"/>
</dbReference>
<evidence type="ECO:0000256" key="3">
    <source>
        <dbReference type="ARBA" id="ARBA00012944"/>
    </source>
</evidence>
<comment type="function">
    <text evidence="16">Core subunit of the mitochondrial membrane respiratory chain NADH dehydrogenase (Complex I) which catalyzes electron transfer from NADH through the respiratory chain, using ubiquinone as an electron acceptor. Essential for the catalytic activity and assembly of complex I.</text>
</comment>
<evidence type="ECO:0000256" key="5">
    <source>
        <dbReference type="ARBA" id="ARBA00022448"/>
    </source>
</evidence>
<evidence type="ECO:0000259" key="17">
    <source>
        <dbReference type="Pfam" id="PF00361"/>
    </source>
</evidence>
<evidence type="ECO:0000256" key="9">
    <source>
        <dbReference type="ARBA" id="ARBA00022982"/>
    </source>
</evidence>
<evidence type="ECO:0000256" key="12">
    <source>
        <dbReference type="ARBA" id="ARBA00023075"/>
    </source>
</evidence>
<feature type="transmembrane region" description="Helical" evidence="16">
    <location>
        <begin position="45"/>
        <end position="67"/>
    </location>
</feature>
<organism evidence="18">
    <name type="scientific">Centrorhynchus clitorideus</name>
    <dbReference type="NCBI Taxonomy" id="2731796"/>
    <lineage>
        <taxon>Eukaryota</taxon>
        <taxon>Metazoa</taxon>
        <taxon>Spiralia</taxon>
        <taxon>Lophotrochozoa</taxon>
        <taxon>Acanthocephala</taxon>
        <taxon>Palaeacanthocephala</taxon>
        <taxon>Polymorphida</taxon>
        <taxon>Centrorhynchidae</taxon>
        <taxon>Centrorhynchus</taxon>
    </lineage>
</organism>
<feature type="domain" description="NADH:quinone oxidoreductase/Mrp antiporter transmembrane" evidence="17">
    <location>
        <begin position="104"/>
        <end position="381"/>
    </location>
</feature>
<proteinExistence type="inferred from homology"/>
<dbReference type="PANTHER" id="PTHR43507">
    <property type="entry name" value="NADH-UBIQUINONE OXIDOREDUCTASE CHAIN 4"/>
    <property type="match status" value="1"/>
</dbReference>
<dbReference type="Pfam" id="PF00361">
    <property type="entry name" value="Proton_antipo_M"/>
    <property type="match status" value="1"/>
</dbReference>
<geneLocation type="mitochondrion" evidence="18"/>
<accession>A0A6M3YWT5</accession>
<feature type="transmembrane region" description="Helical" evidence="16">
    <location>
        <begin position="372"/>
        <end position="400"/>
    </location>
</feature>